<dbReference type="EMBL" id="KN831774">
    <property type="protein sequence ID" value="KIM44331.1"/>
    <property type="molecule type" value="Genomic_DNA"/>
</dbReference>
<proteinExistence type="predicted"/>
<keyword evidence="3" id="KW-1185">Reference proteome</keyword>
<feature type="compositionally biased region" description="Acidic residues" evidence="1">
    <location>
        <begin position="770"/>
        <end position="782"/>
    </location>
</feature>
<organism evidence="2 3">
    <name type="scientific">Hebeloma cylindrosporum</name>
    <dbReference type="NCBI Taxonomy" id="76867"/>
    <lineage>
        <taxon>Eukaryota</taxon>
        <taxon>Fungi</taxon>
        <taxon>Dikarya</taxon>
        <taxon>Basidiomycota</taxon>
        <taxon>Agaricomycotina</taxon>
        <taxon>Agaricomycetes</taxon>
        <taxon>Agaricomycetidae</taxon>
        <taxon>Agaricales</taxon>
        <taxon>Agaricineae</taxon>
        <taxon>Hymenogastraceae</taxon>
        <taxon>Hebeloma</taxon>
    </lineage>
</organism>
<name>A0A0C3CKL6_HEBCY</name>
<evidence type="ECO:0000313" key="3">
    <source>
        <dbReference type="Proteomes" id="UP000053424"/>
    </source>
</evidence>
<feature type="region of interest" description="Disordered" evidence="1">
    <location>
        <begin position="180"/>
        <end position="203"/>
    </location>
</feature>
<dbReference type="HOGENOM" id="CLU_380368_0_0_1"/>
<dbReference type="OrthoDB" id="3069588at2759"/>
<reference evidence="3" key="2">
    <citation type="submission" date="2015-01" db="EMBL/GenBank/DDBJ databases">
        <title>Evolutionary Origins and Diversification of the Mycorrhizal Mutualists.</title>
        <authorList>
            <consortium name="DOE Joint Genome Institute"/>
            <consortium name="Mycorrhizal Genomics Consortium"/>
            <person name="Kohler A."/>
            <person name="Kuo A."/>
            <person name="Nagy L.G."/>
            <person name="Floudas D."/>
            <person name="Copeland A."/>
            <person name="Barry K.W."/>
            <person name="Cichocki N."/>
            <person name="Veneault-Fourrey C."/>
            <person name="LaButti K."/>
            <person name="Lindquist E.A."/>
            <person name="Lipzen A."/>
            <person name="Lundell T."/>
            <person name="Morin E."/>
            <person name="Murat C."/>
            <person name="Riley R."/>
            <person name="Ohm R."/>
            <person name="Sun H."/>
            <person name="Tunlid A."/>
            <person name="Henrissat B."/>
            <person name="Grigoriev I.V."/>
            <person name="Hibbett D.S."/>
            <person name="Martin F."/>
        </authorList>
    </citation>
    <scope>NUCLEOTIDE SEQUENCE [LARGE SCALE GENOMIC DNA]</scope>
    <source>
        <strain evidence="3">h7</strain>
    </source>
</reference>
<feature type="compositionally biased region" description="Low complexity" evidence="1">
    <location>
        <begin position="252"/>
        <end position="269"/>
    </location>
</feature>
<reference evidence="2 3" key="1">
    <citation type="submission" date="2014-04" db="EMBL/GenBank/DDBJ databases">
        <authorList>
            <consortium name="DOE Joint Genome Institute"/>
            <person name="Kuo A."/>
            <person name="Gay G."/>
            <person name="Dore J."/>
            <person name="Kohler A."/>
            <person name="Nagy L.G."/>
            <person name="Floudas D."/>
            <person name="Copeland A."/>
            <person name="Barry K.W."/>
            <person name="Cichocki N."/>
            <person name="Veneault-Fourrey C."/>
            <person name="LaButti K."/>
            <person name="Lindquist E.A."/>
            <person name="Lipzen A."/>
            <person name="Lundell T."/>
            <person name="Morin E."/>
            <person name="Murat C."/>
            <person name="Sun H."/>
            <person name="Tunlid A."/>
            <person name="Henrissat B."/>
            <person name="Grigoriev I.V."/>
            <person name="Hibbett D.S."/>
            <person name="Martin F."/>
            <person name="Nordberg H.P."/>
            <person name="Cantor M.N."/>
            <person name="Hua S.X."/>
        </authorList>
    </citation>
    <scope>NUCLEOTIDE SEQUENCE [LARGE SCALE GENOMIC DNA]</scope>
    <source>
        <strain evidence="3">h7</strain>
    </source>
</reference>
<dbReference type="Proteomes" id="UP000053424">
    <property type="component" value="Unassembled WGS sequence"/>
</dbReference>
<feature type="region of interest" description="Disordered" evidence="1">
    <location>
        <begin position="728"/>
        <end position="805"/>
    </location>
</feature>
<dbReference type="AlphaFoldDB" id="A0A0C3CKL6"/>
<gene>
    <name evidence="2" type="ORF">M413DRAFT_25752</name>
</gene>
<evidence type="ECO:0000313" key="2">
    <source>
        <dbReference type="EMBL" id="KIM44331.1"/>
    </source>
</evidence>
<protein>
    <submittedName>
        <fullName evidence="2">Uncharacterized protein</fullName>
    </submittedName>
</protein>
<sequence>MHSFIASIPEFFRAVWAYVVGLFLFYRKDASPDIEAGIVPLDVIQPSESVTVVEPGTDGLVSSPGRPPASDCTESHCDHTESACSDNTGRASRASAVDPVKSRIVDSTFNKVQDKTFSTALILLSAHNVVKSVVVTHNAVIVVPYSATIEYFDVSKDSAQTVPKRERTKRAANRDFKFDAVPGSSTRRYEKRGGNGGKNRRNSIDGLLEMFPLPPSHIPPLPPLPVATRELLDEVILKDSRRRRIFLPANRSSSTSSSESTTPSMFSGSASFDTTHTSPPSTPYFARSPFSPVQSTFAEMDAHEDDTCGFPAVPDTPTFGRSPFSPLEATFAETDGDYNFAQSPFSPVEPTFAESDGNEDDIYEAPVAPKVEILLWPAESMHEGELRRLREVDPFSLSVEYALALQEHAAADEDTAAVASKHYAASGSSSSSAVARKEHEKEDLTQYIYPEFFACASDYDALVKCHDRNVAAYACASFANLGGRVPEEQEFDRDSEDQPPVVRDMLDISPSEEAIVDSLLSQLETSFELDEKEDFSRRESGRAEWYPEQGFDREIGGRGYSGFSPVVAARALPSVAPLRIVKKNKPELVRPVVIERKEDAPLAHVQGKPDPAISSHWEENMANGLKAFREAEAEDEDFREIFYRDSSCFSESSCAVGNMGRGKRFSIGSVSSDGFYDEDRLRRLDQSFDSLERSMEQILADLDRMHDGDIALKGEKAVGVSRSGAGVVKDLGQHEEEEDTKDDDASSVSEYSDVNEDSGVDGIVPVTWDYSDDGEHAEDEDGRETSSGGGSDQWSDILELEEYSA</sequence>
<evidence type="ECO:0000256" key="1">
    <source>
        <dbReference type="SAM" id="MobiDB-lite"/>
    </source>
</evidence>
<feature type="compositionally biased region" description="Polar residues" evidence="1">
    <location>
        <begin position="270"/>
        <end position="279"/>
    </location>
</feature>
<feature type="region of interest" description="Disordered" evidence="1">
    <location>
        <begin position="248"/>
        <end position="280"/>
    </location>
</feature>
<accession>A0A0C3CKL6</accession>